<keyword evidence="1" id="KW-0812">Transmembrane</keyword>
<comment type="caution">
    <text evidence="2">The sequence shown here is derived from an EMBL/GenBank/DDBJ whole genome shotgun (WGS) entry which is preliminary data.</text>
</comment>
<reference evidence="2 3" key="1">
    <citation type="submission" date="2019-08" db="EMBL/GenBank/DDBJ databases">
        <title>Whole genome of Aphis craccivora.</title>
        <authorList>
            <person name="Voronova N.V."/>
            <person name="Shulinski R.S."/>
            <person name="Bandarenka Y.V."/>
            <person name="Zhorov D.G."/>
            <person name="Warner D."/>
        </authorList>
    </citation>
    <scope>NUCLEOTIDE SEQUENCE [LARGE SCALE GENOMIC DNA]</scope>
    <source>
        <strain evidence="2">180601</strain>
        <tissue evidence="2">Whole Body</tissue>
    </source>
</reference>
<evidence type="ECO:0000256" key="1">
    <source>
        <dbReference type="SAM" id="Phobius"/>
    </source>
</evidence>
<evidence type="ECO:0000313" key="3">
    <source>
        <dbReference type="Proteomes" id="UP000478052"/>
    </source>
</evidence>
<keyword evidence="1" id="KW-0472">Membrane</keyword>
<gene>
    <name evidence="2" type="ORF">FWK35_00014365</name>
</gene>
<keyword evidence="3" id="KW-1185">Reference proteome</keyword>
<dbReference type="OrthoDB" id="21128at2759"/>
<organism evidence="2 3">
    <name type="scientific">Aphis craccivora</name>
    <name type="common">Cowpea aphid</name>
    <dbReference type="NCBI Taxonomy" id="307492"/>
    <lineage>
        <taxon>Eukaryota</taxon>
        <taxon>Metazoa</taxon>
        <taxon>Ecdysozoa</taxon>
        <taxon>Arthropoda</taxon>
        <taxon>Hexapoda</taxon>
        <taxon>Insecta</taxon>
        <taxon>Pterygota</taxon>
        <taxon>Neoptera</taxon>
        <taxon>Paraneoptera</taxon>
        <taxon>Hemiptera</taxon>
        <taxon>Sternorrhyncha</taxon>
        <taxon>Aphidomorpha</taxon>
        <taxon>Aphidoidea</taxon>
        <taxon>Aphididae</taxon>
        <taxon>Aphidini</taxon>
        <taxon>Aphis</taxon>
        <taxon>Aphis</taxon>
    </lineage>
</organism>
<sequence>MLYRNEYNHLMKRIISDIQQIFDGHLNTHTTSYKFDVVITSVAKYITGYIIAMKNLSLSKSLVYNIFIHTTSLSTRYTLIFIPTYNDDDGDDGSALFWILDIVEYSIPHHCCNGTDVLLPGVVDTIFHGVISFRRIKLNPLQKSHVTKSKNGQSTRELVTGQLLPIHLIDFLYVLFNSLNPSKVQYVLDTSIKPLLNISIILFRRSKESRPNHTQKHFIKQGNLILVLYQYSGVKHSERSDVCIDFTMMCVLTSQNNAPISNFWGGFRCKSEYSWCIIEVKIKHFPTVPYEFSNLYEICRKRENLQRNVTIYPQMISIFFIIQKFLINYSYIQILTKIHQNHEYLQFIFGIISPTNLLLFLNSGSAAVTTLLNIDSKMWNNG</sequence>
<dbReference type="AlphaFoldDB" id="A0A6G0YQY7"/>
<accession>A0A6G0YQY7</accession>
<keyword evidence="1" id="KW-1133">Transmembrane helix</keyword>
<evidence type="ECO:0000313" key="2">
    <source>
        <dbReference type="EMBL" id="KAF0760152.1"/>
    </source>
</evidence>
<dbReference type="EMBL" id="VUJU01002773">
    <property type="protein sequence ID" value="KAF0760152.1"/>
    <property type="molecule type" value="Genomic_DNA"/>
</dbReference>
<feature type="transmembrane region" description="Helical" evidence="1">
    <location>
        <begin position="311"/>
        <end position="332"/>
    </location>
</feature>
<protein>
    <submittedName>
        <fullName evidence="2">Uncharacterized protein</fullName>
    </submittedName>
</protein>
<name>A0A6G0YQY7_APHCR</name>
<feature type="transmembrane region" description="Helical" evidence="1">
    <location>
        <begin position="344"/>
        <end position="372"/>
    </location>
</feature>
<dbReference type="Proteomes" id="UP000478052">
    <property type="component" value="Unassembled WGS sequence"/>
</dbReference>
<proteinExistence type="predicted"/>